<dbReference type="Pfam" id="PF08450">
    <property type="entry name" value="SGL"/>
    <property type="match status" value="1"/>
</dbReference>
<dbReference type="InterPro" id="IPR013658">
    <property type="entry name" value="SGL"/>
</dbReference>
<feature type="signal peptide" evidence="3">
    <location>
        <begin position="1"/>
        <end position="18"/>
    </location>
</feature>
<evidence type="ECO:0000313" key="6">
    <source>
        <dbReference type="Proteomes" id="UP000293162"/>
    </source>
</evidence>
<feature type="active site" description="Proton donor/acceptor" evidence="1">
    <location>
        <position position="500"/>
    </location>
</feature>
<dbReference type="GO" id="GO:0046872">
    <property type="term" value="F:metal ion binding"/>
    <property type="evidence" value="ECO:0007669"/>
    <property type="project" value="UniProtKB-KW"/>
</dbReference>
<dbReference type="AlphaFoldDB" id="A0A4Q5LWN5"/>
<accession>A0A4Q5LWN5</accession>
<feature type="binding site" evidence="2">
    <location>
        <position position="318"/>
    </location>
    <ligand>
        <name>a divalent metal cation</name>
        <dbReference type="ChEBI" id="CHEBI:60240"/>
    </ligand>
</feature>
<comment type="cofactor">
    <cofactor evidence="2">
        <name>Zn(2+)</name>
        <dbReference type="ChEBI" id="CHEBI:29105"/>
    </cofactor>
    <text evidence="2">Binds 1 divalent metal cation per subunit.</text>
</comment>
<evidence type="ECO:0000259" key="4">
    <source>
        <dbReference type="Pfam" id="PF08450"/>
    </source>
</evidence>
<dbReference type="OrthoDB" id="241638at2"/>
<dbReference type="InterPro" id="IPR050583">
    <property type="entry name" value="Mycobacterial_A85_antigen"/>
</dbReference>
<dbReference type="Gene3D" id="3.40.50.1820">
    <property type="entry name" value="alpha/beta hydrolase"/>
    <property type="match status" value="1"/>
</dbReference>
<dbReference type="RefSeq" id="WP_130022851.1">
    <property type="nucleotide sequence ID" value="NZ_SEWF01000033.1"/>
</dbReference>
<evidence type="ECO:0000256" key="2">
    <source>
        <dbReference type="PIRSR" id="PIRSR605511-2"/>
    </source>
</evidence>
<dbReference type="PRINTS" id="PR01790">
    <property type="entry name" value="SMP30FAMILY"/>
</dbReference>
<dbReference type="InterPro" id="IPR005511">
    <property type="entry name" value="SMP-30"/>
</dbReference>
<evidence type="ECO:0000256" key="1">
    <source>
        <dbReference type="PIRSR" id="PIRSR605511-1"/>
    </source>
</evidence>
<dbReference type="InterPro" id="IPR011042">
    <property type="entry name" value="6-blade_b-propeller_TolB-like"/>
</dbReference>
<feature type="binding site" evidence="2">
    <location>
        <position position="500"/>
    </location>
    <ligand>
        <name>a divalent metal cation</name>
        <dbReference type="ChEBI" id="CHEBI:60240"/>
    </ligand>
</feature>
<feature type="domain" description="SMP-30/Gluconolactonase/LRE-like region" evidence="4">
    <location>
        <begin position="323"/>
        <end position="557"/>
    </location>
</feature>
<dbReference type="InterPro" id="IPR000801">
    <property type="entry name" value="Esterase-like"/>
</dbReference>
<protein>
    <submittedName>
        <fullName evidence="5">Gluconolactonase</fullName>
    </submittedName>
</protein>
<dbReference type="Gene3D" id="2.120.10.30">
    <property type="entry name" value="TolB, C-terminal domain"/>
    <property type="match status" value="1"/>
</dbReference>
<keyword evidence="3" id="KW-0732">Signal</keyword>
<dbReference type="InterPro" id="IPR029058">
    <property type="entry name" value="AB_hydrolase_fold"/>
</dbReference>
<dbReference type="EMBL" id="SEWF01000033">
    <property type="protein sequence ID" value="RYU93979.1"/>
    <property type="molecule type" value="Genomic_DNA"/>
</dbReference>
<dbReference type="SUPFAM" id="SSF63829">
    <property type="entry name" value="Calcium-dependent phosphotriesterase"/>
    <property type="match status" value="1"/>
</dbReference>
<evidence type="ECO:0000256" key="3">
    <source>
        <dbReference type="SAM" id="SignalP"/>
    </source>
</evidence>
<dbReference type="Proteomes" id="UP000293162">
    <property type="component" value="Unassembled WGS sequence"/>
</dbReference>
<keyword evidence="2" id="KW-0479">Metal-binding</keyword>
<dbReference type="PANTHER" id="PTHR48098:SF3">
    <property type="entry name" value="IRON(III) ENTEROBACTIN ESTERASE"/>
    <property type="match status" value="1"/>
</dbReference>
<dbReference type="Pfam" id="PF00756">
    <property type="entry name" value="Esterase"/>
    <property type="match status" value="1"/>
</dbReference>
<evidence type="ECO:0000313" key="5">
    <source>
        <dbReference type="EMBL" id="RYU93979.1"/>
    </source>
</evidence>
<dbReference type="PANTHER" id="PTHR48098">
    <property type="entry name" value="ENTEROCHELIN ESTERASE-RELATED"/>
    <property type="match status" value="1"/>
</dbReference>
<feature type="chain" id="PRO_5020705716" evidence="3">
    <location>
        <begin position="19"/>
        <end position="585"/>
    </location>
</feature>
<reference evidence="5 6" key="1">
    <citation type="submission" date="2019-02" db="EMBL/GenBank/DDBJ databases">
        <title>Bacterial novel species Emticicia sp. 17J42-9 isolated from soil.</title>
        <authorList>
            <person name="Jung H.-Y."/>
        </authorList>
    </citation>
    <scope>NUCLEOTIDE SEQUENCE [LARGE SCALE GENOMIC DNA]</scope>
    <source>
        <strain evidence="5 6">17J42-9</strain>
    </source>
</reference>
<gene>
    <name evidence="5" type="ORF">EWM59_19055</name>
</gene>
<sequence length="585" mass="65241">MKKLRFALLALWQLNAFAQTPEEKYTEDPASIEQAGVPKGEVLKFEFADSKIFPGTWREYWVYIPAQYTPDKPACVYVNQDGIQWKAPTVFDNLIHKKEMPVTIGVFVMHGRVKAANGETALDRFNRSYEYDGLGDNYARFILDEILPEVEKKKTSDGRAIRLSKSGNDRAIGGASSGAVCAFTAAWERPDAFSRVFSAIGTYVGLRGANEYPTLIRKYEPKPIRVYLQDGTNDLNIYAGDWWKSNELMERALIFSGYEVNHVWGEGGHNGKHGTAVFPDAMRWLWKDYPKPVTAGKTKNPFLSDILLDNERWELVGEGYTFTEGTAANAAGEVFYQDIPNSKTYKVDLDGKLTTLDIDAKKSSGTAFSPDGKRYVVAGGAKQIISYDSTGKETVVADNQTGNDIVVAKNGNIYFTAPNGVSNPSKLYLIRPNGEKVEIDEGLKFANGLTLSPDQTQLYVTESASHWVWVYQIQADGKLSHKQKYGWLHVRDTDENAWSDGLKCDRDGRIYVTTLSGIQVLDQTGRVNAIIPVPKTRGQVSNLCFGGPNFDVMYITCVDKVYRRKVKVKGANTFDTPNKPAAPRL</sequence>
<keyword evidence="2" id="KW-0862">Zinc</keyword>
<name>A0A4Q5LWN5_9BACT</name>
<organism evidence="5 6">
    <name type="scientific">Emticicia agri</name>
    <dbReference type="NCBI Taxonomy" id="2492393"/>
    <lineage>
        <taxon>Bacteria</taxon>
        <taxon>Pseudomonadati</taxon>
        <taxon>Bacteroidota</taxon>
        <taxon>Cytophagia</taxon>
        <taxon>Cytophagales</taxon>
        <taxon>Leadbetterellaceae</taxon>
        <taxon>Emticicia</taxon>
    </lineage>
</organism>
<dbReference type="SUPFAM" id="SSF53474">
    <property type="entry name" value="alpha/beta-Hydrolases"/>
    <property type="match status" value="1"/>
</dbReference>
<feature type="binding site" evidence="2">
    <location>
        <position position="447"/>
    </location>
    <ligand>
        <name>a divalent metal cation</name>
        <dbReference type="ChEBI" id="CHEBI:60240"/>
    </ligand>
</feature>
<feature type="binding site" evidence="2">
    <location>
        <position position="403"/>
    </location>
    <ligand>
        <name>substrate</name>
    </ligand>
</feature>
<comment type="caution">
    <text evidence="5">The sequence shown here is derived from an EMBL/GenBank/DDBJ whole genome shotgun (WGS) entry which is preliminary data.</text>
</comment>
<proteinExistence type="predicted"/>
<keyword evidence="6" id="KW-1185">Reference proteome</keyword>